<accession>F0WUX8</accession>
<feature type="compositionally biased region" description="Basic and acidic residues" evidence="1">
    <location>
        <begin position="39"/>
        <end position="51"/>
    </location>
</feature>
<sequence length="73" mass="8189">MHSQEKVMSPSGKVTAAGEHRAQPKAKSDHESTSSLQEEIGKFKEEPRDTQSKLLDLLTELTDCMERMEASQE</sequence>
<organism evidence="2">
    <name type="scientific">Albugo laibachii Nc14</name>
    <dbReference type="NCBI Taxonomy" id="890382"/>
    <lineage>
        <taxon>Eukaryota</taxon>
        <taxon>Sar</taxon>
        <taxon>Stramenopiles</taxon>
        <taxon>Oomycota</taxon>
        <taxon>Peronosporomycetes</taxon>
        <taxon>Albuginales</taxon>
        <taxon>Albuginaceae</taxon>
        <taxon>Albugo</taxon>
    </lineage>
</organism>
<name>F0WUX8_9STRA</name>
<protein>
    <submittedName>
        <fullName evidence="2">AlNc14C282G10125 protein</fullName>
    </submittedName>
</protein>
<proteinExistence type="predicted"/>
<gene>
    <name evidence="2" type="primary">AlNc14C282G10125</name>
    <name evidence="2" type="ORF">ALNC14_113580</name>
</gene>
<evidence type="ECO:0000313" key="2">
    <source>
        <dbReference type="EMBL" id="CCA25214.1"/>
    </source>
</evidence>
<dbReference type="AlphaFoldDB" id="F0WUX8"/>
<feature type="region of interest" description="Disordered" evidence="1">
    <location>
        <begin position="1"/>
        <end position="51"/>
    </location>
</feature>
<dbReference type="EMBL" id="FR824327">
    <property type="protein sequence ID" value="CCA25214.1"/>
    <property type="molecule type" value="Genomic_DNA"/>
</dbReference>
<feature type="compositionally biased region" description="Basic and acidic residues" evidence="1">
    <location>
        <begin position="18"/>
        <end position="32"/>
    </location>
</feature>
<reference evidence="2" key="1">
    <citation type="journal article" date="2011" name="PLoS Biol.">
        <title>Gene gain and loss during evolution of obligate parasitism in the white rust pathogen of Arabidopsis thaliana.</title>
        <authorList>
            <person name="Kemen E."/>
            <person name="Gardiner A."/>
            <person name="Schultz-Larsen T."/>
            <person name="Kemen A.C."/>
            <person name="Balmuth A.L."/>
            <person name="Robert-Seilaniantz A."/>
            <person name="Bailey K."/>
            <person name="Holub E."/>
            <person name="Studholme D.J."/>
            <person name="Maclean D."/>
            <person name="Jones J.D."/>
        </authorList>
    </citation>
    <scope>NUCLEOTIDE SEQUENCE</scope>
</reference>
<reference evidence="2" key="2">
    <citation type="submission" date="2011-02" db="EMBL/GenBank/DDBJ databases">
        <authorList>
            <person name="MacLean D."/>
        </authorList>
    </citation>
    <scope>NUCLEOTIDE SEQUENCE</scope>
</reference>
<evidence type="ECO:0000256" key="1">
    <source>
        <dbReference type="SAM" id="MobiDB-lite"/>
    </source>
</evidence>
<dbReference type="HOGENOM" id="CLU_2709992_0_0_1"/>